<keyword evidence="4 7" id="KW-1133">Transmembrane helix</keyword>
<dbReference type="Pfam" id="PF05602">
    <property type="entry name" value="CLPTM1"/>
    <property type="match status" value="1"/>
</dbReference>
<evidence type="ECO:0000313" key="9">
    <source>
        <dbReference type="Proteomes" id="UP000030742"/>
    </source>
</evidence>
<accession>U4USL2</accession>
<feature type="transmembrane region" description="Helical" evidence="7">
    <location>
        <begin position="448"/>
        <end position="468"/>
    </location>
</feature>
<dbReference type="PANTHER" id="PTHR21347">
    <property type="entry name" value="CLEFT LIP AND PALATE ASSOCIATED TRANSMEMBRANE PROTEIN-RELATED"/>
    <property type="match status" value="1"/>
</dbReference>
<feature type="transmembrane region" description="Helical" evidence="7">
    <location>
        <begin position="711"/>
        <end position="730"/>
    </location>
</feature>
<organism evidence="8 9">
    <name type="scientific">Dendroctonus ponderosae</name>
    <name type="common">Mountain pine beetle</name>
    <dbReference type="NCBI Taxonomy" id="77166"/>
    <lineage>
        <taxon>Eukaryota</taxon>
        <taxon>Metazoa</taxon>
        <taxon>Ecdysozoa</taxon>
        <taxon>Arthropoda</taxon>
        <taxon>Hexapoda</taxon>
        <taxon>Insecta</taxon>
        <taxon>Pterygota</taxon>
        <taxon>Neoptera</taxon>
        <taxon>Endopterygota</taxon>
        <taxon>Coleoptera</taxon>
        <taxon>Polyphaga</taxon>
        <taxon>Cucujiformia</taxon>
        <taxon>Curculionidae</taxon>
        <taxon>Scolytinae</taxon>
        <taxon>Dendroctonus</taxon>
    </lineage>
</organism>
<feature type="transmembrane region" description="Helical" evidence="7">
    <location>
        <begin position="480"/>
        <end position="499"/>
    </location>
</feature>
<evidence type="ECO:0000256" key="6">
    <source>
        <dbReference type="SAM" id="MobiDB-lite"/>
    </source>
</evidence>
<evidence type="ECO:0000256" key="5">
    <source>
        <dbReference type="ARBA" id="ARBA00023136"/>
    </source>
</evidence>
<evidence type="ECO:0000256" key="3">
    <source>
        <dbReference type="ARBA" id="ARBA00022692"/>
    </source>
</evidence>
<dbReference type="PANTHER" id="PTHR21347:SF14">
    <property type="entry name" value="LIPID SCRAMBLASE CLPTM1-RELATED"/>
    <property type="match status" value="1"/>
</dbReference>
<evidence type="ECO:0000256" key="4">
    <source>
        <dbReference type="ARBA" id="ARBA00022989"/>
    </source>
</evidence>
<dbReference type="Proteomes" id="UP000030742">
    <property type="component" value="Unassembled WGS sequence"/>
</dbReference>
<gene>
    <name evidence="8" type="ORF">D910_12770</name>
</gene>
<dbReference type="EMBL" id="KB632431">
    <property type="protein sequence ID" value="ERL95508.1"/>
    <property type="molecule type" value="Genomic_DNA"/>
</dbReference>
<feature type="transmembrane region" description="Helical" evidence="7">
    <location>
        <begin position="333"/>
        <end position="353"/>
    </location>
</feature>
<proteinExistence type="inferred from homology"/>
<dbReference type="InterPro" id="IPR008429">
    <property type="entry name" value="CLPTM1"/>
</dbReference>
<dbReference type="GO" id="GO:0012505">
    <property type="term" value="C:endomembrane system"/>
    <property type="evidence" value="ECO:0007669"/>
    <property type="project" value="TreeGrafter"/>
</dbReference>
<reference evidence="8 9" key="1">
    <citation type="journal article" date="2013" name="Genome Biol.">
        <title>Draft genome of the mountain pine beetle, Dendroctonus ponderosae Hopkins, a major forest pest.</title>
        <authorList>
            <person name="Keeling C.I."/>
            <person name="Yuen M.M."/>
            <person name="Liao N.Y."/>
            <person name="Docking T.R."/>
            <person name="Chan S.K."/>
            <person name="Taylor G.A."/>
            <person name="Palmquist D.L."/>
            <person name="Jackman S.D."/>
            <person name="Nguyen A."/>
            <person name="Li M."/>
            <person name="Henderson H."/>
            <person name="Janes J.K."/>
            <person name="Zhao Y."/>
            <person name="Pandoh P."/>
            <person name="Moore R."/>
            <person name="Sperling F.A."/>
            <person name="Huber D.P."/>
            <person name="Birol I."/>
            <person name="Jones S.J."/>
            <person name="Bohlmann J."/>
        </authorList>
    </citation>
    <scope>NUCLEOTIDE SEQUENCE</scope>
</reference>
<name>U4USL2_DENPD</name>
<feature type="transmembrane region" description="Helical" evidence="7">
    <location>
        <begin position="373"/>
        <end position="389"/>
    </location>
</feature>
<evidence type="ECO:0000313" key="8">
    <source>
        <dbReference type="EMBL" id="ERL95508.1"/>
    </source>
</evidence>
<sequence>MSEGTGSELANREEVPGGEVVEGQNANGNAPPRQPTKLESFVSVAKSLIVRGLIIYAISSFFKSTKAPAPTTNLSQSGPTIQARNIFPDGTPLSIYVFLSESETFQPKADLFWSRNDLSYADWTAGENRDGIFEFEKNVTITPHMKNNGSLYLHAFVTQSGISPFPGSSGYDYNLIASAVKQLNRYKKLKASKTKNLLTGETEQQPVEDGKIISHWHPNITLNLITDQSVWTYGAIPAPLDQYITFTEDLEKYKPILYPNDYWNMARDYQPLPEGDSLRLHITFQPLTLFKWQLYAAQAMRNSMFSMWDSGEAQQTDEEQDTIKETLMDTNPYLLGITIAVSLLHSVFELLAFKNDIQFWNNRNSLEGLSVRSVFFSVFQSLIVLLYVLDNETNFMVKVSCFVGLGIELWKIMKVVDVKFENGRIVFKDKGSYVESSTKVYDELAFKYLSWLCFPLLAGYCGYALLYLEHKGWYSFVLDILYGFLLTFGFIMMTPQLFINYKLKSVAHLPWRMLTYKFLNTFIDDMFAFVIKMPTMYRIGCFRDDIVFLIFLYQKWIYPVDRTRRNEFGYSGEQAEQKAVTNGTNAVVPAEVKKDQAYYTNLRKAGGAIIKHPLQGNLSLKMKKKNSQNLISKSTNISQSSISRIIKKHNFYPYKIQLWQELYGNDFENRTEFCIDECTFHNNGLGNRHNFHYYSDTNPRAYRVIKNQNRWSVNVWGGILGQYLIGPYFFEGHLN</sequence>
<comment type="subcellular location">
    <subcellularLocation>
        <location evidence="1">Membrane</location>
        <topology evidence="1">Multi-pass membrane protein</topology>
    </subcellularLocation>
</comment>
<keyword evidence="3 7" id="KW-0812">Transmembrane</keyword>
<evidence type="ECO:0008006" key="10">
    <source>
        <dbReference type="Google" id="ProtNLM"/>
    </source>
</evidence>
<evidence type="ECO:0000256" key="7">
    <source>
        <dbReference type="SAM" id="Phobius"/>
    </source>
</evidence>
<keyword evidence="5 7" id="KW-0472">Membrane</keyword>
<evidence type="ECO:0000256" key="2">
    <source>
        <dbReference type="ARBA" id="ARBA00009310"/>
    </source>
</evidence>
<feature type="region of interest" description="Disordered" evidence="6">
    <location>
        <begin position="1"/>
        <end position="36"/>
    </location>
</feature>
<dbReference type="AlphaFoldDB" id="U4USL2"/>
<evidence type="ECO:0000256" key="1">
    <source>
        <dbReference type="ARBA" id="ARBA00004141"/>
    </source>
</evidence>
<dbReference type="GO" id="GO:0016020">
    <property type="term" value="C:membrane"/>
    <property type="evidence" value="ECO:0007669"/>
    <property type="project" value="UniProtKB-SubCell"/>
</dbReference>
<dbReference type="OrthoDB" id="378564at2759"/>
<protein>
    <recommendedName>
        <fullName evidence="10">Cleft lip and palate transmembrane protein 1</fullName>
    </recommendedName>
</protein>
<comment type="similarity">
    <text evidence="2">Belongs to the CLPTM1 family.</text>
</comment>
<dbReference type="STRING" id="77166.U4USL2"/>
<feature type="non-terminal residue" evidence="8">
    <location>
        <position position="735"/>
    </location>
</feature>